<keyword evidence="4" id="KW-1185">Reference proteome</keyword>
<protein>
    <submittedName>
        <fullName evidence="3">Transcriptional antiterminator</fullName>
    </submittedName>
</protein>
<dbReference type="InterPro" id="IPR036650">
    <property type="entry name" value="CAT_RNA-bd_dom_sf"/>
</dbReference>
<reference evidence="3 4" key="1">
    <citation type="journal article" date="2018" name="Genome Announc.">
        <title>Draft Genome Sequence of Lactococcus sp. Strain NtB2 (JCM 32569), Isolated from the Gut of the Higher Termite Nasutitermes takasagoensis.</title>
        <authorList>
            <person name="Noda S."/>
            <person name="Aihara C."/>
            <person name="Yuki M."/>
            <person name="Ohkuma M."/>
        </authorList>
    </citation>
    <scope>NUCLEOTIDE SEQUENCE [LARGE SCALE GENOMIC DNA]</scope>
    <source>
        <strain evidence="3 4">NtB2</strain>
    </source>
</reference>
<gene>
    <name evidence="3" type="ORF">NtB2_01205</name>
</gene>
<name>A0A2R5HK21_9LACT</name>
<dbReference type="Pfam" id="PF00874">
    <property type="entry name" value="PRD"/>
    <property type="match status" value="2"/>
</dbReference>
<dbReference type="EMBL" id="BFFO01000007">
    <property type="protein sequence ID" value="GBG97068.1"/>
    <property type="molecule type" value="Genomic_DNA"/>
</dbReference>
<proteinExistence type="predicted"/>
<dbReference type="Gene3D" id="1.10.1790.10">
    <property type="entry name" value="PRD domain"/>
    <property type="match status" value="2"/>
</dbReference>
<feature type="domain" description="PRD" evidence="2">
    <location>
        <begin position="162"/>
        <end position="269"/>
    </location>
</feature>
<feature type="domain" description="PRD" evidence="2">
    <location>
        <begin position="60"/>
        <end position="161"/>
    </location>
</feature>
<dbReference type="InterPro" id="IPR050661">
    <property type="entry name" value="BglG_antiterminators"/>
</dbReference>
<keyword evidence="1" id="KW-0677">Repeat</keyword>
<dbReference type="InterPro" id="IPR004341">
    <property type="entry name" value="CAT_RNA-bd_dom"/>
</dbReference>
<dbReference type="PANTHER" id="PTHR30185">
    <property type="entry name" value="CRYPTIC BETA-GLUCOSIDE BGL OPERON ANTITERMINATOR"/>
    <property type="match status" value="1"/>
</dbReference>
<dbReference type="InterPro" id="IPR036634">
    <property type="entry name" value="PRD_sf"/>
</dbReference>
<dbReference type="AlphaFoldDB" id="A0A2R5HK21"/>
<dbReference type="Proteomes" id="UP000245021">
    <property type="component" value="Unassembled WGS sequence"/>
</dbReference>
<dbReference type="Pfam" id="PF03123">
    <property type="entry name" value="CAT_RBD"/>
    <property type="match status" value="1"/>
</dbReference>
<dbReference type="SUPFAM" id="SSF50151">
    <property type="entry name" value="SacY-like RNA-binding domain"/>
    <property type="match status" value="1"/>
</dbReference>
<dbReference type="GO" id="GO:0003723">
    <property type="term" value="F:RNA binding"/>
    <property type="evidence" value="ECO:0007669"/>
    <property type="project" value="InterPro"/>
</dbReference>
<comment type="caution">
    <text evidence="3">The sequence shown here is derived from an EMBL/GenBank/DDBJ whole genome shotgun (WGS) entry which is preliminary data.</text>
</comment>
<evidence type="ECO:0000256" key="1">
    <source>
        <dbReference type="ARBA" id="ARBA00022737"/>
    </source>
</evidence>
<accession>A0A2R5HK21</accession>
<dbReference type="PROSITE" id="PS51372">
    <property type="entry name" value="PRD_2"/>
    <property type="match status" value="2"/>
</dbReference>
<dbReference type="InterPro" id="IPR011608">
    <property type="entry name" value="PRD"/>
</dbReference>
<organism evidence="3 4">
    <name type="scientific">Lactococcus termiticola</name>
    <dbReference type="NCBI Taxonomy" id="2169526"/>
    <lineage>
        <taxon>Bacteria</taxon>
        <taxon>Bacillati</taxon>
        <taxon>Bacillota</taxon>
        <taxon>Bacilli</taxon>
        <taxon>Lactobacillales</taxon>
        <taxon>Streptococcaceae</taxon>
        <taxon>Lactococcus</taxon>
    </lineage>
</organism>
<dbReference type="SUPFAM" id="SSF63520">
    <property type="entry name" value="PTS-regulatory domain, PRD"/>
    <property type="match status" value="2"/>
</dbReference>
<dbReference type="Gene3D" id="2.30.24.10">
    <property type="entry name" value="CAT RNA-binding domain"/>
    <property type="match status" value="1"/>
</dbReference>
<dbReference type="OrthoDB" id="9813552at2"/>
<dbReference type="RefSeq" id="WP_109246032.1">
    <property type="nucleotide sequence ID" value="NZ_BFFO01000007.1"/>
</dbReference>
<dbReference type="GO" id="GO:0006355">
    <property type="term" value="P:regulation of DNA-templated transcription"/>
    <property type="evidence" value="ECO:0007669"/>
    <property type="project" value="InterPro"/>
</dbReference>
<evidence type="ECO:0000313" key="3">
    <source>
        <dbReference type="EMBL" id="GBG97068.1"/>
    </source>
</evidence>
<evidence type="ECO:0000259" key="2">
    <source>
        <dbReference type="PROSITE" id="PS51372"/>
    </source>
</evidence>
<dbReference type="PANTHER" id="PTHR30185:SF15">
    <property type="entry name" value="CRYPTIC BETA-GLUCOSIDE BGL OPERON ANTITERMINATOR"/>
    <property type="match status" value="1"/>
</dbReference>
<sequence length="269" mass="30696">MRIIKILNHNTALVVDGEEEKVAMGRGIAFGKKQGERLDIELAEKVYSLTGKGSDSLLASLDPRLLDISHKTLAYAEEQLEAKLSDLSFVAIADHLSAALSRDQAELEVKNFLLWDIKRLFSRQFEVGRFALDLVEETFGVRLAEDEAGFVALHVINSSQTADASKLTKLMEEILTLIRFSLNQTFDEEDIYFQRFMTHLSFFAERILSQSGSRSDRADDDMLEMIRAKYPEAYAVSERLADYIESQYDYRPARDELLYLSIHLTRLIN</sequence>
<dbReference type="SMART" id="SM01061">
    <property type="entry name" value="CAT_RBD"/>
    <property type="match status" value="1"/>
</dbReference>
<evidence type="ECO:0000313" key="4">
    <source>
        <dbReference type="Proteomes" id="UP000245021"/>
    </source>
</evidence>